<dbReference type="RefSeq" id="WP_283872644.1">
    <property type="nucleotide sequence ID" value="NZ_CP045835.1"/>
</dbReference>
<organism evidence="2 3">
    <name type="scientific">Lysinibacillus pakistanensis</name>
    <dbReference type="NCBI Taxonomy" id="759811"/>
    <lineage>
        <taxon>Bacteria</taxon>
        <taxon>Bacillati</taxon>
        <taxon>Bacillota</taxon>
        <taxon>Bacilli</taxon>
        <taxon>Bacillales</taxon>
        <taxon>Bacillaceae</taxon>
        <taxon>Lysinibacillus</taxon>
    </lineage>
</organism>
<evidence type="ECO:0000313" key="3">
    <source>
        <dbReference type="Proteomes" id="UP001178322"/>
    </source>
</evidence>
<keyword evidence="1" id="KW-1133">Transmembrane helix</keyword>
<reference evidence="2" key="1">
    <citation type="submission" date="2023-05" db="EMBL/GenBank/DDBJ databases">
        <title>Comparative genomics of Bacillaceae isolates and their secondary metabolite potential.</title>
        <authorList>
            <person name="Song L."/>
            <person name="Nielsen L.J."/>
            <person name="Mohite O."/>
            <person name="Xu X."/>
            <person name="Weber T."/>
            <person name="Kovacs A.T."/>
        </authorList>
    </citation>
    <scope>NUCLEOTIDE SEQUENCE</scope>
    <source>
        <strain evidence="2">LY1</strain>
    </source>
</reference>
<dbReference type="EMBL" id="CP126101">
    <property type="protein sequence ID" value="WHY54069.1"/>
    <property type="molecule type" value="Genomic_DNA"/>
</dbReference>
<feature type="transmembrane region" description="Helical" evidence="1">
    <location>
        <begin position="111"/>
        <end position="133"/>
    </location>
</feature>
<gene>
    <name evidence="2" type="ORF">QNH24_12770</name>
</gene>
<proteinExistence type="predicted"/>
<dbReference type="AlphaFoldDB" id="A0AAX3X227"/>
<name>A0AAX3X227_9BACI</name>
<accession>A0AAX3X227</accession>
<evidence type="ECO:0000313" key="2">
    <source>
        <dbReference type="EMBL" id="WHY54069.1"/>
    </source>
</evidence>
<dbReference type="Proteomes" id="UP001178322">
    <property type="component" value="Chromosome"/>
</dbReference>
<feature type="transmembrane region" description="Helical" evidence="1">
    <location>
        <begin position="84"/>
        <end position="105"/>
    </location>
</feature>
<keyword evidence="1" id="KW-0812">Transmembrane</keyword>
<sequence>MKHPSTNILENKEELFVPEKALNKDFCDQLVTKIHKNILNENISNDVYMSYFVIFDQKYELKEIRYLLDLLKVQADEIIRSKPIYITLSGVMLSLFAIIACAINVKLMVGISLFQIVALTILSFNVAILFISFKIEKEYKKIYAVIKLIEYYLSFYKK</sequence>
<protein>
    <submittedName>
        <fullName evidence="2">Hydroxymyristoyl-ACP dehydratase</fullName>
    </submittedName>
</protein>
<evidence type="ECO:0000256" key="1">
    <source>
        <dbReference type="SAM" id="Phobius"/>
    </source>
</evidence>
<keyword evidence="1" id="KW-0472">Membrane</keyword>